<reference evidence="1" key="1">
    <citation type="submission" date="2023-06" db="EMBL/GenBank/DDBJ databases">
        <title>Genome-scale phylogeny and comparative genomics of the fungal order Sordariales.</title>
        <authorList>
            <consortium name="Lawrence Berkeley National Laboratory"/>
            <person name="Hensen N."/>
            <person name="Bonometti L."/>
            <person name="Westerberg I."/>
            <person name="Brannstrom I.O."/>
            <person name="Guillou S."/>
            <person name="Cros-Aarteil S."/>
            <person name="Calhoun S."/>
            <person name="Haridas S."/>
            <person name="Kuo A."/>
            <person name="Mondo S."/>
            <person name="Pangilinan J."/>
            <person name="Riley R."/>
            <person name="Labutti K."/>
            <person name="Andreopoulos B."/>
            <person name="Lipzen A."/>
            <person name="Chen C."/>
            <person name="Yanf M."/>
            <person name="Daum C."/>
            <person name="Ng V."/>
            <person name="Clum A."/>
            <person name="Steindorff A."/>
            <person name="Ohm R."/>
            <person name="Martin F."/>
            <person name="Silar P."/>
            <person name="Natvig D."/>
            <person name="Lalanne C."/>
            <person name="Gautier V."/>
            <person name="Ament-Velasquez S.L."/>
            <person name="Kruys A."/>
            <person name="Hutchinson M.I."/>
            <person name="Powell A.J."/>
            <person name="Barry K."/>
            <person name="Miller A.N."/>
            <person name="Grigoriev I.V."/>
            <person name="Debuchy R."/>
            <person name="Gladieux P."/>
            <person name="Thoren M.H."/>
            <person name="Johannesson H."/>
        </authorList>
    </citation>
    <scope>NUCLEOTIDE SEQUENCE</scope>
    <source>
        <strain evidence="1">CBS 606.72</strain>
    </source>
</reference>
<proteinExistence type="predicted"/>
<accession>A0AA39WQD1</accession>
<comment type="caution">
    <text evidence="1">The sequence shown here is derived from an EMBL/GenBank/DDBJ whole genome shotgun (WGS) entry which is preliminary data.</text>
</comment>
<dbReference type="Proteomes" id="UP001175000">
    <property type="component" value="Unassembled WGS sequence"/>
</dbReference>
<organism evidence="1 2">
    <name type="scientific">Immersiella caudata</name>
    <dbReference type="NCBI Taxonomy" id="314043"/>
    <lineage>
        <taxon>Eukaryota</taxon>
        <taxon>Fungi</taxon>
        <taxon>Dikarya</taxon>
        <taxon>Ascomycota</taxon>
        <taxon>Pezizomycotina</taxon>
        <taxon>Sordariomycetes</taxon>
        <taxon>Sordariomycetidae</taxon>
        <taxon>Sordariales</taxon>
        <taxon>Lasiosphaeriaceae</taxon>
        <taxon>Immersiella</taxon>
    </lineage>
</organism>
<dbReference type="EMBL" id="JAULSU010000004">
    <property type="protein sequence ID" value="KAK0619638.1"/>
    <property type="molecule type" value="Genomic_DNA"/>
</dbReference>
<keyword evidence="2" id="KW-1185">Reference proteome</keyword>
<gene>
    <name evidence="1" type="ORF">B0T14DRAFT_566468</name>
</gene>
<dbReference type="AlphaFoldDB" id="A0AA39WQD1"/>
<evidence type="ECO:0000313" key="2">
    <source>
        <dbReference type="Proteomes" id="UP001175000"/>
    </source>
</evidence>
<name>A0AA39WQD1_9PEZI</name>
<sequence length="76" mass="8726">MTPTALEVTGKHTLAFAPEIFDALRENIDWLLDLKTLKLTCSLDTSNTKLIKAMRAMSKERRNLLFTSVKMQEEKK</sequence>
<evidence type="ECO:0000313" key="1">
    <source>
        <dbReference type="EMBL" id="KAK0619638.1"/>
    </source>
</evidence>
<protein>
    <submittedName>
        <fullName evidence="1">Uncharacterized protein</fullName>
    </submittedName>
</protein>